<evidence type="ECO:0000259" key="2">
    <source>
        <dbReference type="Pfam" id="PF26080"/>
    </source>
</evidence>
<organism evidence="3 4">
    <name type="scientific">Penaeus vannamei</name>
    <name type="common">Whiteleg shrimp</name>
    <name type="synonym">Litopenaeus vannamei</name>
    <dbReference type="NCBI Taxonomy" id="6689"/>
    <lineage>
        <taxon>Eukaryota</taxon>
        <taxon>Metazoa</taxon>
        <taxon>Ecdysozoa</taxon>
        <taxon>Arthropoda</taxon>
        <taxon>Crustacea</taxon>
        <taxon>Multicrustacea</taxon>
        <taxon>Malacostraca</taxon>
        <taxon>Eumalacostraca</taxon>
        <taxon>Eucarida</taxon>
        <taxon>Decapoda</taxon>
        <taxon>Dendrobranchiata</taxon>
        <taxon>Penaeoidea</taxon>
        <taxon>Penaeidae</taxon>
        <taxon>Penaeus</taxon>
    </lineage>
</organism>
<name>A0A423U203_PENVA</name>
<gene>
    <name evidence="3" type="ORF">C7M84_024074</name>
</gene>
<dbReference type="PANTHER" id="PTHR33236">
    <property type="entry name" value="INTRAFLAGELLAR TRANSPORT PROTEIN 122 FAMILY PROTEIN-RELATED"/>
    <property type="match status" value="1"/>
</dbReference>
<dbReference type="PANTHER" id="PTHR33236:SF11">
    <property type="entry name" value="CUB DOMAIN-CONTAINING PROTEIN"/>
    <property type="match status" value="1"/>
</dbReference>
<reference evidence="3 4" key="1">
    <citation type="submission" date="2018-04" db="EMBL/GenBank/DDBJ databases">
        <authorList>
            <person name="Zhang X."/>
            <person name="Yuan J."/>
            <person name="Li F."/>
            <person name="Xiang J."/>
        </authorList>
    </citation>
    <scope>NUCLEOTIDE SEQUENCE [LARGE SCALE GENOMIC DNA]</scope>
    <source>
        <tissue evidence="3">Muscle</tissue>
    </source>
</reference>
<proteinExistence type="predicted"/>
<keyword evidence="1" id="KW-0732">Signal</keyword>
<feature type="chain" id="PRO_5019213970" description="CUB domain-containing protein" evidence="1">
    <location>
        <begin position="29"/>
        <end position="328"/>
    </location>
</feature>
<dbReference type="EMBL" id="QCYY01000779">
    <property type="protein sequence ID" value="ROT82742.1"/>
    <property type="molecule type" value="Genomic_DNA"/>
</dbReference>
<comment type="caution">
    <text evidence="3">The sequence shown here is derived from an EMBL/GenBank/DDBJ whole genome shotgun (WGS) entry which is preliminary data.</text>
</comment>
<dbReference type="Proteomes" id="UP000283509">
    <property type="component" value="Unassembled WGS sequence"/>
</dbReference>
<protein>
    <recommendedName>
        <fullName evidence="2">CUB domain-containing protein</fullName>
    </recommendedName>
</protein>
<accession>A0A423U203</accession>
<feature type="signal peptide" evidence="1">
    <location>
        <begin position="1"/>
        <end position="28"/>
    </location>
</feature>
<dbReference type="Pfam" id="PF26080">
    <property type="entry name" value="CUB_animal"/>
    <property type="match status" value="1"/>
</dbReference>
<evidence type="ECO:0000313" key="4">
    <source>
        <dbReference type="Proteomes" id="UP000283509"/>
    </source>
</evidence>
<dbReference type="InterPro" id="IPR058698">
    <property type="entry name" value="CUB_metazoa"/>
</dbReference>
<evidence type="ECO:0000313" key="3">
    <source>
        <dbReference type="EMBL" id="ROT82742.1"/>
    </source>
</evidence>
<dbReference type="AlphaFoldDB" id="A0A423U203"/>
<dbReference type="OrthoDB" id="6479909at2759"/>
<feature type="domain" description="CUB" evidence="2">
    <location>
        <begin position="177"/>
        <end position="227"/>
    </location>
</feature>
<sequence length="328" mass="36721">MPNRVTSARGIPLLWLTVGLTVLRQANSGLLNATHRDDRFIFTVIQFANTLCGTGLNSGTCYTSTQCDKYGGTEIGTCARGVYFDDTPGKICQIRYDFAAHDLVAPNIDGVCANDRLIFREDTNQLFLRKKLPKIIIGTWTSRHRQPAHVHHHHGHSNYFRRYAMKVSFIRCKERVPSRCGQYYTGLSGTINSYNHNNGYYLAGLDYGICFRKEVGYCTYTLRKTSNNQYIDDSDMLRLPVGGGIAVVPNPKLAGSSFFCGVSMVKMAAMYYTPPLCYYPEAITSAQTQGPFFVNVFTAIDTVDNVNPLVRSPPQAGFEFDWEANQCT</sequence>
<evidence type="ECO:0000256" key="1">
    <source>
        <dbReference type="SAM" id="SignalP"/>
    </source>
</evidence>
<keyword evidence="4" id="KW-1185">Reference proteome</keyword>
<reference evidence="3 4" key="2">
    <citation type="submission" date="2019-01" db="EMBL/GenBank/DDBJ databases">
        <title>The decoding of complex shrimp genome reveals the adaptation for benthos swimmer, frequently molting mechanism and breeding impact on genome.</title>
        <authorList>
            <person name="Sun Y."/>
            <person name="Gao Y."/>
            <person name="Yu Y."/>
        </authorList>
    </citation>
    <scope>NUCLEOTIDE SEQUENCE [LARGE SCALE GENOMIC DNA]</scope>
    <source>
        <tissue evidence="3">Muscle</tissue>
    </source>
</reference>
<dbReference type="STRING" id="6689.A0A423U203"/>